<dbReference type="OrthoDB" id="1446707at2"/>
<sequence>MSKLVTSILSIMLLTQSFNLSFGDFLHFEDLVNHYEYHQETFGDDVFSFLNKHYGELKAEHNLEHQEEREDHEKLPFEHQHCCIHSVVAFLTDFELLPAPKIIPLDQTTSNFAYRDSYSFSLANSIFQPPKNV</sequence>
<dbReference type="Proteomes" id="UP000289859">
    <property type="component" value="Unassembled WGS sequence"/>
</dbReference>
<organism evidence="1 2">
    <name type="scientific">Leeuwenhoekiella polynyae</name>
    <dbReference type="NCBI Taxonomy" id="1550906"/>
    <lineage>
        <taxon>Bacteria</taxon>
        <taxon>Pseudomonadati</taxon>
        <taxon>Bacteroidota</taxon>
        <taxon>Flavobacteriia</taxon>
        <taxon>Flavobacteriales</taxon>
        <taxon>Flavobacteriaceae</taxon>
        <taxon>Leeuwenhoekiella</taxon>
    </lineage>
</organism>
<gene>
    <name evidence="1" type="ORF">DSM02_3672</name>
</gene>
<accession>A0A4V1KP46</accession>
<evidence type="ECO:0000313" key="2">
    <source>
        <dbReference type="Proteomes" id="UP000289859"/>
    </source>
</evidence>
<dbReference type="RefSeq" id="WP_128766884.1">
    <property type="nucleotide sequence ID" value="NZ_JBHUOO010000003.1"/>
</dbReference>
<dbReference type="AlphaFoldDB" id="A0A4V1KP46"/>
<dbReference type="EMBL" id="QOVK01000025">
    <property type="protein sequence ID" value="RXG13631.1"/>
    <property type="molecule type" value="Genomic_DNA"/>
</dbReference>
<name>A0A4V1KP46_9FLAO</name>
<comment type="caution">
    <text evidence="1">The sequence shown here is derived from an EMBL/GenBank/DDBJ whole genome shotgun (WGS) entry which is preliminary data.</text>
</comment>
<evidence type="ECO:0000313" key="1">
    <source>
        <dbReference type="EMBL" id="RXG13631.1"/>
    </source>
</evidence>
<reference evidence="1 2" key="1">
    <citation type="submission" date="2018-07" db="EMBL/GenBank/DDBJ databases">
        <title>Leeuwenhoekiella genomics.</title>
        <authorList>
            <person name="Tahon G."/>
            <person name="Willems A."/>
        </authorList>
    </citation>
    <scope>NUCLEOTIDE SEQUENCE [LARGE SCALE GENOMIC DNA]</scope>
    <source>
        <strain evidence="1 2">LMG 29608</strain>
    </source>
</reference>
<proteinExistence type="predicted"/>
<keyword evidence="2" id="KW-1185">Reference proteome</keyword>
<protein>
    <submittedName>
        <fullName evidence="1">Uncharacterized protein</fullName>
    </submittedName>
</protein>